<protein>
    <submittedName>
        <fullName evidence="1">Head decoration protein</fullName>
    </submittedName>
</protein>
<dbReference type="EMBL" id="JAAEDI010000006">
    <property type="protein sequence ID" value="MBR0649519.1"/>
    <property type="molecule type" value="Genomic_DNA"/>
</dbReference>
<sequence length="127" mass="12822">MSGSLVGPAVQAETYTPDKLLLTDYPVITRTVTILAGQTIQRGHLLGRITASGKYIISLSAASDGSQTPCAIAADNITTGGSDASTGVFEAGEFNEAGVILGTAHTLASVRPALTARGIHLKAAVAA</sequence>
<comment type="caution">
    <text evidence="1">The sequence shown here is derived from an EMBL/GenBank/DDBJ whole genome shotgun (WGS) entry which is preliminary data.</text>
</comment>
<dbReference type="RefSeq" id="WP_211867535.1">
    <property type="nucleotide sequence ID" value="NZ_JAAEDI010000006.1"/>
</dbReference>
<dbReference type="Pfam" id="PF02924">
    <property type="entry name" value="HDPD"/>
    <property type="match status" value="1"/>
</dbReference>
<proteinExistence type="predicted"/>
<evidence type="ECO:0000313" key="1">
    <source>
        <dbReference type="EMBL" id="MBR0649519.1"/>
    </source>
</evidence>
<dbReference type="Gene3D" id="2.40.300.10">
    <property type="entry name" value="Head decoration protein D"/>
    <property type="match status" value="1"/>
</dbReference>
<reference evidence="2" key="1">
    <citation type="journal article" date="2021" name="Syst. Appl. Microbiol.">
        <title>Roseomonas hellenica sp. nov., isolated from roots of wild-growing Alkanna tinctoria.</title>
        <authorList>
            <person name="Rat A."/>
            <person name="Naranjo H.D."/>
            <person name="Lebbe L."/>
            <person name="Cnockaert M."/>
            <person name="Krigas N."/>
            <person name="Grigoriadou K."/>
            <person name="Maloupa E."/>
            <person name="Willems A."/>
        </authorList>
    </citation>
    <scope>NUCLEOTIDE SEQUENCE [LARGE SCALE GENOMIC DNA]</scope>
    <source>
        <strain evidence="2">LMG 31159</strain>
    </source>
</reference>
<accession>A0ABS5EER6</accession>
<organism evidence="1 2">
    <name type="scientific">Neoroseomonas terrae</name>
    <dbReference type="NCBI Taxonomy" id="424799"/>
    <lineage>
        <taxon>Bacteria</taxon>
        <taxon>Pseudomonadati</taxon>
        <taxon>Pseudomonadota</taxon>
        <taxon>Alphaproteobacteria</taxon>
        <taxon>Acetobacterales</taxon>
        <taxon>Acetobacteraceae</taxon>
        <taxon>Neoroseomonas</taxon>
    </lineage>
</organism>
<evidence type="ECO:0000313" key="2">
    <source>
        <dbReference type="Proteomes" id="UP000698752"/>
    </source>
</evidence>
<keyword evidence="2" id="KW-1185">Reference proteome</keyword>
<gene>
    <name evidence="1" type="ORF">GXW78_07600</name>
</gene>
<dbReference type="InterPro" id="IPR004195">
    <property type="entry name" value="Head_decoration_D"/>
</dbReference>
<name>A0ABS5EER6_9PROT</name>
<dbReference type="Proteomes" id="UP000698752">
    <property type="component" value="Unassembled WGS sequence"/>
</dbReference>